<sequence length="53" mass="6286">MYLTMLPKQCFPARVDCRINDYAYDDSRRTCRCRSTEKFMCTDLVLLISDVDI</sequence>
<reference evidence="1" key="2">
    <citation type="journal article" date="2015" name="Data Brief">
        <title>Shoot transcriptome of the giant reed, Arundo donax.</title>
        <authorList>
            <person name="Barrero R.A."/>
            <person name="Guerrero F.D."/>
            <person name="Moolhuijzen P."/>
            <person name="Goolsby J.A."/>
            <person name="Tidwell J."/>
            <person name="Bellgard S.E."/>
            <person name="Bellgard M.I."/>
        </authorList>
    </citation>
    <scope>NUCLEOTIDE SEQUENCE</scope>
    <source>
        <tissue evidence="1">Shoot tissue taken approximately 20 cm above the soil surface</tissue>
    </source>
</reference>
<dbReference type="AlphaFoldDB" id="A0A0A9FQ86"/>
<reference evidence="1" key="1">
    <citation type="submission" date="2014-09" db="EMBL/GenBank/DDBJ databases">
        <authorList>
            <person name="Magalhaes I.L.F."/>
            <person name="Oliveira U."/>
            <person name="Santos F.R."/>
            <person name="Vidigal T.H.D.A."/>
            <person name="Brescovit A.D."/>
            <person name="Santos A.J."/>
        </authorList>
    </citation>
    <scope>NUCLEOTIDE SEQUENCE</scope>
    <source>
        <tissue evidence="1">Shoot tissue taken approximately 20 cm above the soil surface</tissue>
    </source>
</reference>
<organism evidence="1">
    <name type="scientific">Arundo donax</name>
    <name type="common">Giant reed</name>
    <name type="synonym">Donax arundinaceus</name>
    <dbReference type="NCBI Taxonomy" id="35708"/>
    <lineage>
        <taxon>Eukaryota</taxon>
        <taxon>Viridiplantae</taxon>
        <taxon>Streptophyta</taxon>
        <taxon>Embryophyta</taxon>
        <taxon>Tracheophyta</taxon>
        <taxon>Spermatophyta</taxon>
        <taxon>Magnoliopsida</taxon>
        <taxon>Liliopsida</taxon>
        <taxon>Poales</taxon>
        <taxon>Poaceae</taxon>
        <taxon>PACMAD clade</taxon>
        <taxon>Arundinoideae</taxon>
        <taxon>Arundineae</taxon>
        <taxon>Arundo</taxon>
    </lineage>
</organism>
<name>A0A0A9FQ86_ARUDO</name>
<evidence type="ECO:0000313" key="1">
    <source>
        <dbReference type="EMBL" id="JAE12466.1"/>
    </source>
</evidence>
<proteinExistence type="predicted"/>
<accession>A0A0A9FQ86</accession>
<dbReference type="EMBL" id="GBRH01185430">
    <property type="protein sequence ID" value="JAE12466.1"/>
    <property type="molecule type" value="Transcribed_RNA"/>
</dbReference>
<protein>
    <submittedName>
        <fullName evidence="1">Uncharacterized protein</fullName>
    </submittedName>
</protein>